<organism evidence="2 3">
    <name type="scientific">Clostridium acidisoli DSM 12555</name>
    <dbReference type="NCBI Taxonomy" id="1121291"/>
    <lineage>
        <taxon>Bacteria</taxon>
        <taxon>Bacillati</taxon>
        <taxon>Bacillota</taxon>
        <taxon>Clostridia</taxon>
        <taxon>Eubacteriales</taxon>
        <taxon>Clostridiaceae</taxon>
        <taxon>Clostridium</taxon>
    </lineage>
</organism>
<dbReference type="EMBL" id="FWXH01000007">
    <property type="protein sequence ID" value="SMC24503.1"/>
    <property type="molecule type" value="Genomic_DNA"/>
</dbReference>
<proteinExistence type="predicted"/>
<dbReference type="AlphaFoldDB" id="A0A1W1XKJ3"/>
<gene>
    <name evidence="2" type="ORF">SAMN02745134_02182</name>
</gene>
<evidence type="ECO:0000313" key="3">
    <source>
        <dbReference type="Proteomes" id="UP000192468"/>
    </source>
</evidence>
<accession>A0A1W1XKJ3</accession>
<protein>
    <submittedName>
        <fullName evidence="2">Uncharacterized protein</fullName>
    </submittedName>
</protein>
<dbReference type="STRING" id="1121291.SAMN02745134_02182"/>
<feature type="transmembrane region" description="Helical" evidence="1">
    <location>
        <begin position="5"/>
        <end position="27"/>
    </location>
</feature>
<evidence type="ECO:0000313" key="2">
    <source>
        <dbReference type="EMBL" id="SMC24503.1"/>
    </source>
</evidence>
<sequence>MKKKLLNYVIILSICFLIAPALLYFILNSSEFSKYNLYYDKSVYIGLYLKLTILGLLLFILMKAIGKLLFKILTNVPTEKAKLISIEKINIESFGITLSPDESNALEEIYSIKFKHNDEIIDITVSKESVKNDLTKEEYPYVEYQHINLIKIFNKFLNIKVHTKNKR</sequence>
<name>A0A1W1XKJ3_9CLOT</name>
<keyword evidence="1" id="KW-0472">Membrane</keyword>
<feature type="transmembrane region" description="Helical" evidence="1">
    <location>
        <begin position="47"/>
        <end position="65"/>
    </location>
</feature>
<keyword evidence="1" id="KW-1133">Transmembrane helix</keyword>
<keyword evidence="1" id="KW-0812">Transmembrane</keyword>
<keyword evidence="3" id="KW-1185">Reference proteome</keyword>
<dbReference type="OrthoDB" id="1907559at2"/>
<dbReference type="Proteomes" id="UP000192468">
    <property type="component" value="Unassembled WGS sequence"/>
</dbReference>
<evidence type="ECO:0000256" key="1">
    <source>
        <dbReference type="SAM" id="Phobius"/>
    </source>
</evidence>
<dbReference type="RefSeq" id="WP_084116006.1">
    <property type="nucleotide sequence ID" value="NZ_FWXH01000007.1"/>
</dbReference>
<reference evidence="2 3" key="1">
    <citation type="submission" date="2017-04" db="EMBL/GenBank/DDBJ databases">
        <authorList>
            <person name="Afonso C.L."/>
            <person name="Miller P.J."/>
            <person name="Scott M.A."/>
            <person name="Spackman E."/>
            <person name="Goraichik I."/>
            <person name="Dimitrov K.M."/>
            <person name="Suarez D.L."/>
            <person name="Swayne D.E."/>
        </authorList>
    </citation>
    <scope>NUCLEOTIDE SEQUENCE [LARGE SCALE GENOMIC DNA]</scope>
    <source>
        <strain evidence="2 3">DSM 12555</strain>
    </source>
</reference>